<dbReference type="GO" id="GO:0004806">
    <property type="term" value="F:triacylglycerol lipase activity"/>
    <property type="evidence" value="ECO:0007669"/>
    <property type="project" value="TreeGrafter"/>
</dbReference>
<dbReference type="InterPro" id="IPR033140">
    <property type="entry name" value="Lipase_GDXG_put_SER_AS"/>
</dbReference>
<dbReference type="Gene3D" id="3.40.50.1820">
    <property type="entry name" value="alpha/beta hydrolase"/>
    <property type="match status" value="1"/>
</dbReference>
<reference evidence="5 6" key="1">
    <citation type="submission" date="2019-03" db="EMBL/GenBank/DDBJ databases">
        <title>Genomic Encyclopedia of Type Strains, Phase IV (KMG-IV): sequencing the most valuable type-strain genomes for metagenomic binning, comparative biology and taxonomic classification.</title>
        <authorList>
            <person name="Goeker M."/>
        </authorList>
    </citation>
    <scope>NUCLEOTIDE SEQUENCE [LARGE SCALE GENOMIC DNA]</scope>
    <source>
        <strain evidence="5 6">DSM 26377</strain>
    </source>
</reference>
<evidence type="ECO:0000313" key="5">
    <source>
        <dbReference type="EMBL" id="TDU26401.1"/>
    </source>
</evidence>
<evidence type="ECO:0000256" key="1">
    <source>
        <dbReference type="ARBA" id="ARBA00010515"/>
    </source>
</evidence>
<dbReference type="InterPro" id="IPR029058">
    <property type="entry name" value="AB_hydrolase_fold"/>
</dbReference>
<feature type="domain" description="Alpha/beta hydrolase fold-3" evidence="4">
    <location>
        <begin position="145"/>
        <end position="346"/>
    </location>
</feature>
<protein>
    <submittedName>
        <fullName evidence="5">Acetyl esterase/lipase</fullName>
    </submittedName>
</protein>
<dbReference type="PROSITE" id="PS01174">
    <property type="entry name" value="LIPASE_GDXG_SER"/>
    <property type="match status" value="1"/>
</dbReference>
<dbReference type="SUPFAM" id="SSF53474">
    <property type="entry name" value="alpha/beta-Hydrolases"/>
    <property type="match status" value="1"/>
</dbReference>
<evidence type="ECO:0000313" key="6">
    <source>
        <dbReference type="Proteomes" id="UP000295341"/>
    </source>
</evidence>
<dbReference type="PANTHER" id="PTHR48081:SF30">
    <property type="entry name" value="ACETYL-HYDROLASE LIPR-RELATED"/>
    <property type="match status" value="1"/>
</dbReference>
<gene>
    <name evidence="5" type="ORF">DFR24_3425</name>
</gene>
<feature type="active site" evidence="3">
    <location>
        <position position="220"/>
    </location>
</feature>
<comment type="caution">
    <text evidence="5">The sequence shown here is derived from an EMBL/GenBank/DDBJ whole genome shotgun (WGS) entry which is preliminary data.</text>
</comment>
<dbReference type="Proteomes" id="UP000295341">
    <property type="component" value="Unassembled WGS sequence"/>
</dbReference>
<sequence length="392" mass="42880">MNMGAQDLPASALDAVLDTSTATSVRARKRPPRKLLTFASRKAVRGLARLQRVRLDRVISEPGARARVTTRLIRWLCRSADRHFASDDALVRLRRRLAWIDRARGMLNLGRTERYTWKRSKLDGVRVRLVNPEAAAANQPPSSVLLYLHGGAFLLRTLNGHMNLAAGIARAAGLDQAVLPIYRLAPECPYPAAIDDCLAAYRSLLARGLRGDQIVLAGDSAGGGLVLKLLMRLRDRGLPMPCCGVLLSPFTDMSCSGRSIQTNAGKDPMFGRIPAMNVRFYLGQTDPRDPHCSPLFGDFAGLPPLIAQVGSTERLLDDSLRLAPRVRRAGGELEVEVWNGLPHVWQAMGLPESAQAIESLGRFVRRRRAQTGPSIPAEVAMDEPAPRRTAAA</sequence>
<evidence type="ECO:0000256" key="3">
    <source>
        <dbReference type="PROSITE-ProRule" id="PRU10038"/>
    </source>
</evidence>
<dbReference type="InterPro" id="IPR013094">
    <property type="entry name" value="AB_hydrolase_3"/>
</dbReference>
<dbReference type="InterPro" id="IPR050300">
    <property type="entry name" value="GDXG_lipolytic_enzyme"/>
</dbReference>
<dbReference type="Pfam" id="PF07859">
    <property type="entry name" value="Abhydrolase_3"/>
    <property type="match status" value="1"/>
</dbReference>
<dbReference type="AlphaFoldDB" id="A0A4S3K236"/>
<organism evidence="5 6">
    <name type="scientific">Panacagrimonas perspica</name>
    <dbReference type="NCBI Taxonomy" id="381431"/>
    <lineage>
        <taxon>Bacteria</taxon>
        <taxon>Pseudomonadati</taxon>
        <taxon>Pseudomonadota</taxon>
        <taxon>Gammaproteobacteria</taxon>
        <taxon>Nevskiales</taxon>
        <taxon>Nevskiaceae</taxon>
        <taxon>Panacagrimonas</taxon>
    </lineage>
</organism>
<proteinExistence type="inferred from homology"/>
<dbReference type="RefSeq" id="WP_133882621.1">
    <property type="nucleotide sequence ID" value="NZ_MWIN01000019.1"/>
</dbReference>
<keyword evidence="2" id="KW-0378">Hydrolase</keyword>
<evidence type="ECO:0000256" key="2">
    <source>
        <dbReference type="ARBA" id="ARBA00022801"/>
    </source>
</evidence>
<dbReference type="EMBL" id="SOBT01000010">
    <property type="protein sequence ID" value="TDU26401.1"/>
    <property type="molecule type" value="Genomic_DNA"/>
</dbReference>
<evidence type="ECO:0000259" key="4">
    <source>
        <dbReference type="Pfam" id="PF07859"/>
    </source>
</evidence>
<dbReference type="OrthoDB" id="9806180at2"/>
<keyword evidence="6" id="KW-1185">Reference proteome</keyword>
<name>A0A4S3K236_9GAMM</name>
<accession>A0A4S3K236</accession>
<dbReference type="PANTHER" id="PTHR48081">
    <property type="entry name" value="AB HYDROLASE SUPERFAMILY PROTEIN C4A8.06C"/>
    <property type="match status" value="1"/>
</dbReference>
<comment type="similarity">
    <text evidence="1">Belongs to the 'GDXG' lipolytic enzyme family.</text>
</comment>